<protein>
    <recommendedName>
        <fullName evidence="9">T-cell immunomodulatory protein TIP C2 domain-containing protein</fullName>
    </recommendedName>
</protein>
<feature type="transmembrane region" description="Helical" evidence="8">
    <location>
        <begin position="623"/>
        <end position="648"/>
    </location>
</feature>
<keyword evidence="6 8" id="KW-0472">Membrane</keyword>
<keyword evidence="5 8" id="KW-1133">Transmembrane helix</keyword>
<gene>
    <name evidence="10" type="ORF">FISHEDRAFT_43574</name>
</gene>
<dbReference type="Proteomes" id="UP000054144">
    <property type="component" value="Unassembled WGS sequence"/>
</dbReference>
<evidence type="ECO:0000256" key="4">
    <source>
        <dbReference type="ARBA" id="ARBA00022729"/>
    </source>
</evidence>
<evidence type="ECO:0000256" key="1">
    <source>
        <dbReference type="ARBA" id="ARBA00004479"/>
    </source>
</evidence>
<keyword evidence="7" id="KW-0325">Glycoprotein</keyword>
<evidence type="ECO:0000313" key="11">
    <source>
        <dbReference type="Proteomes" id="UP000054144"/>
    </source>
</evidence>
<dbReference type="InterPro" id="IPR013517">
    <property type="entry name" value="FG-GAP"/>
</dbReference>
<keyword evidence="4" id="KW-0732">Signal</keyword>
<dbReference type="AlphaFoldDB" id="A0A0D7ACW8"/>
<dbReference type="PANTHER" id="PTHR13412:SF0">
    <property type="entry name" value="T-CELL IMMUNOMODULATORY PROTEIN"/>
    <property type="match status" value="1"/>
</dbReference>
<dbReference type="InterPro" id="IPR057089">
    <property type="entry name" value="C2_TIP"/>
</dbReference>
<dbReference type="PANTHER" id="PTHR13412">
    <property type="entry name" value="T-CELL IMMUNOMODULATORY PROTEIN HOMOLOG"/>
    <property type="match status" value="1"/>
</dbReference>
<dbReference type="EMBL" id="KN881851">
    <property type="protein sequence ID" value="KIY48264.1"/>
    <property type="molecule type" value="Genomic_DNA"/>
</dbReference>
<evidence type="ECO:0000256" key="3">
    <source>
        <dbReference type="ARBA" id="ARBA00022692"/>
    </source>
</evidence>
<organism evidence="10 11">
    <name type="scientific">Fistulina hepatica ATCC 64428</name>
    <dbReference type="NCBI Taxonomy" id="1128425"/>
    <lineage>
        <taxon>Eukaryota</taxon>
        <taxon>Fungi</taxon>
        <taxon>Dikarya</taxon>
        <taxon>Basidiomycota</taxon>
        <taxon>Agaricomycotina</taxon>
        <taxon>Agaricomycetes</taxon>
        <taxon>Agaricomycetidae</taxon>
        <taxon>Agaricales</taxon>
        <taxon>Fistulinaceae</taxon>
        <taxon>Fistulina</taxon>
    </lineage>
</organism>
<reference evidence="10 11" key="1">
    <citation type="journal article" date="2015" name="Fungal Genet. Biol.">
        <title>Evolution of novel wood decay mechanisms in Agaricales revealed by the genome sequences of Fistulina hepatica and Cylindrobasidium torrendii.</title>
        <authorList>
            <person name="Floudas D."/>
            <person name="Held B.W."/>
            <person name="Riley R."/>
            <person name="Nagy L.G."/>
            <person name="Koehler G."/>
            <person name="Ransdell A.S."/>
            <person name="Younus H."/>
            <person name="Chow J."/>
            <person name="Chiniquy J."/>
            <person name="Lipzen A."/>
            <person name="Tritt A."/>
            <person name="Sun H."/>
            <person name="Haridas S."/>
            <person name="LaButti K."/>
            <person name="Ohm R.A."/>
            <person name="Kues U."/>
            <person name="Blanchette R.A."/>
            <person name="Grigoriev I.V."/>
            <person name="Minto R.E."/>
            <person name="Hibbett D.S."/>
        </authorList>
    </citation>
    <scope>NUCLEOTIDE SEQUENCE [LARGE SCALE GENOMIC DNA]</scope>
    <source>
        <strain evidence="10 11">ATCC 64428</strain>
    </source>
</reference>
<dbReference type="SUPFAM" id="SSF69318">
    <property type="entry name" value="Integrin alpha N-terminal domain"/>
    <property type="match status" value="2"/>
</dbReference>
<dbReference type="OrthoDB" id="10022113at2759"/>
<keyword evidence="3 8" id="KW-0812">Transmembrane</keyword>
<feature type="domain" description="T-cell immunomodulatory protein TIP C2" evidence="9">
    <location>
        <begin position="520"/>
        <end position="617"/>
    </location>
</feature>
<evidence type="ECO:0000256" key="5">
    <source>
        <dbReference type="ARBA" id="ARBA00022989"/>
    </source>
</evidence>
<comment type="similarity">
    <text evidence="2">Belongs to the TIP family.</text>
</comment>
<dbReference type="InterPro" id="IPR024881">
    <property type="entry name" value="Tip"/>
</dbReference>
<comment type="subcellular location">
    <subcellularLocation>
        <location evidence="1">Membrane</location>
        <topology evidence="1">Single-pass type I membrane protein</topology>
    </subcellularLocation>
</comment>
<dbReference type="GO" id="GO:0005886">
    <property type="term" value="C:plasma membrane"/>
    <property type="evidence" value="ECO:0007669"/>
    <property type="project" value="TreeGrafter"/>
</dbReference>
<dbReference type="Pfam" id="PF23122">
    <property type="entry name" value="C2_ITFG1"/>
    <property type="match status" value="1"/>
</dbReference>
<evidence type="ECO:0000259" key="9">
    <source>
        <dbReference type="Pfam" id="PF23122"/>
    </source>
</evidence>
<evidence type="ECO:0000313" key="10">
    <source>
        <dbReference type="EMBL" id="KIY48264.1"/>
    </source>
</evidence>
<keyword evidence="11" id="KW-1185">Reference proteome</keyword>
<sequence length="669" mass="74468">MAFFFSYLRRRRRQRLRLALACLVTCLIPPSLAFWPFSPKRFSGNSLIDAGMRGLSGEDRVIAFGDFNGDQFLDILTLADDQQTMTVYIWNHENFVYEPSASFRHPSKVHNVVPGDFTHSGKLDLLVMSQSSTGRQIDMLLYPAQPGGGFDVQHPMSVPSSSSLVQPIPVDLNGDMKIDLLGMSKDGYQVWQNVWDTGSTLFNLTKPNFDGAQCKLAYPHSNAVVDLNGDCLADIFLLCENGRNEHSYQIWVNQKKDGFVLAQQGSLPSGVQTVSFADMDRDGTIDMVFTTCSYVSSSTGLGSDCYINIAYNQQLPLCKSSMTPSVSKDVRTCRPPEDLCVADKNFKFDMTPGSDTFARFPFSDLFPGQSLLALDTTFSPPLPQSIKLGDFNLDGFPDMLLIAATSSDKVPQLVLSVPCAKGVPGCGKDGTGRRGWKVVQDGTTPLQDVTDARSVSFLDMDEDGTLDIMVQRTDHDGYGKILFVQNNFYYDAFFLKAIVLNGACDNGWCYNANGTIRYHPFGVSYSGASYKYTVLDTSNRRSAAQVGQLPQTSYQALQTPYSFFGLGRTNNYIENLFVGATIHAQEHYINMEGVIPNSKVVILPPPREGDTWKRELFLRPGDWIPWVTLTVVIGMFLLAIIVLVLHLSEKREDELERRRTSHRINFDAL</sequence>
<dbReference type="InterPro" id="IPR028994">
    <property type="entry name" value="Integrin_alpha_N"/>
</dbReference>
<name>A0A0D7ACW8_9AGAR</name>
<evidence type="ECO:0000256" key="2">
    <source>
        <dbReference type="ARBA" id="ARBA00006496"/>
    </source>
</evidence>
<proteinExistence type="inferred from homology"/>
<accession>A0A0D7ACW8</accession>
<dbReference type="Pfam" id="PF13517">
    <property type="entry name" value="FG-GAP_3"/>
    <property type="match status" value="2"/>
</dbReference>
<evidence type="ECO:0000256" key="6">
    <source>
        <dbReference type="ARBA" id="ARBA00023136"/>
    </source>
</evidence>
<evidence type="ECO:0000256" key="8">
    <source>
        <dbReference type="SAM" id="Phobius"/>
    </source>
</evidence>
<evidence type="ECO:0000256" key="7">
    <source>
        <dbReference type="ARBA" id="ARBA00023180"/>
    </source>
</evidence>
<dbReference type="Gene3D" id="2.130.10.130">
    <property type="entry name" value="Integrin alpha, N-terminal"/>
    <property type="match status" value="1"/>
</dbReference>